<dbReference type="EMBL" id="BGPR01081604">
    <property type="protein sequence ID" value="GBL83652.1"/>
    <property type="molecule type" value="Genomic_DNA"/>
</dbReference>
<evidence type="ECO:0000313" key="2">
    <source>
        <dbReference type="EMBL" id="GBL83654.1"/>
    </source>
</evidence>
<comment type="caution">
    <text evidence="1">The sequence shown here is derived from an EMBL/GenBank/DDBJ whole genome shotgun (WGS) entry which is preliminary data.</text>
</comment>
<name>A0A4Y2AUC6_ARAVE</name>
<dbReference type="EMBL" id="BGPR01081607">
    <property type="protein sequence ID" value="GBL83654.1"/>
    <property type="molecule type" value="Genomic_DNA"/>
</dbReference>
<evidence type="ECO:0000313" key="3">
    <source>
        <dbReference type="Proteomes" id="UP000499080"/>
    </source>
</evidence>
<dbReference type="Proteomes" id="UP000499080">
    <property type="component" value="Unassembled WGS sequence"/>
</dbReference>
<accession>A0A4Y2AUC6</accession>
<keyword evidence="3" id="KW-1185">Reference proteome</keyword>
<dbReference type="AlphaFoldDB" id="A0A4Y2AUC6"/>
<proteinExistence type="predicted"/>
<reference evidence="1 3" key="1">
    <citation type="journal article" date="2019" name="Sci. Rep.">
        <title>Orb-weaving spider Araneus ventricosus genome elucidates the spidroin gene catalogue.</title>
        <authorList>
            <person name="Kono N."/>
            <person name="Nakamura H."/>
            <person name="Ohtoshi R."/>
            <person name="Moran D.A.P."/>
            <person name="Shinohara A."/>
            <person name="Yoshida Y."/>
            <person name="Fujiwara M."/>
            <person name="Mori M."/>
            <person name="Tomita M."/>
            <person name="Arakawa K."/>
        </authorList>
    </citation>
    <scope>NUCLEOTIDE SEQUENCE [LARGE SCALE GENOMIC DNA]</scope>
</reference>
<evidence type="ECO:0000313" key="1">
    <source>
        <dbReference type="EMBL" id="GBL83652.1"/>
    </source>
</evidence>
<organism evidence="1 3">
    <name type="scientific">Araneus ventricosus</name>
    <name type="common">Orbweaver spider</name>
    <name type="synonym">Epeira ventricosa</name>
    <dbReference type="NCBI Taxonomy" id="182803"/>
    <lineage>
        <taxon>Eukaryota</taxon>
        <taxon>Metazoa</taxon>
        <taxon>Ecdysozoa</taxon>
        <taxon>Arthropoda</taxon>
        <taxon>Chelicerata</taxon>
        <taxon>Arachnida</taxon>
        <taxon>Araneae</taxon>
        <taxon>Araneomorphae</taxon>
        <taxon>Entelegynae</taxon>
        <taxon>Araneoidea</taxon>
        <taxon>Araneidae</taxon>
        <taxon>Araneus</taxon>
    </lineage>
</organism>
<protein>
    <submittedName>
        <fullName evidence="1">Uncharacterized protein</fullName>
    </submittedName>
</protein>
<gene>
    <name evidence="2" type="ORF">AVEN_39900_1</name>
    <name evidence="1" type="ORF">AVEN_96863_1</name>
</gene>
<sequence length="95" mass="10835">MTRATLPLATPLHSLHIWRMRRKDSLQFLAEKYSHIYLTIRSHPLLISISFWNSKAFPSRKRFHVDGSAQQAVATLLSSDDILLQDGDPKYGASL</sequence>